<dbReference type="InterPro" id="IPR000644">
    <property type="entry name" value="CBS_dom"/>
</dbReference>
<comment type="caution">
    <text evidence="3">The sequence shown here is derived from an EMBL/GenBank/DDBJ whole genome shotgun (WGS) entry which is preliminary data.</text>
</comment>
<dbReference type="Gene3D" id="3.10.580.10">
    <property type="entry name" value="CBS-domain"/>
    <property type="match status" value="1"/>
</dbReference>
<feature type="domain" description="CBS" evidence="2">
    <location>
        <begin position="93"/>
        <end position="148"/>
    </location>
</feature>
<evidence type="ECO:0000259" key="2">
    <source>
        <dbReference type="PROSITE" id="PS51371"/>
    </source>
</evidence>
<reference evidence="3" key="1">
    <citation type="submission" date="2020-10" db="EMBL/GenBank/DDBJ databases">
        <title>Sequencing the genomes of 1000 actinobacteria strains.</title>
        <authorList>
            <person name="Klenk H.-P."/>
        </authorList>
    </citation>
    <scope>NUCLEOTIDE SEQUENCE</scope>
    <source>
        <strain evidence="3">DSM 45354</strain>
    </source>
</reference>
<accession>A0A927N8Z3</accession>
<dbReference type="SMART" id="SM00116">
    <property type="entry name" value="CBS"/>
    <property type="match status" value="2"/>
</dbReference>
<evidence type="ECO:0000313" key="4">
    <source>
        <dbReference type="Proteomes" id="UP000638648"/>
    </source>
</evidence>
<evidence type="ECO:0000313" key="3">
    <source>
        <dbReference type="EMBL" id="MBE1612418.1"/>
    </source>
</evidence>
<dbReference type="AlphaFoldDB" id="A0A927N8Z3"/>
<dbReference type="CDD" id="cd17788">
    <property type="entry name" value="CBS_pair_bac"/>
    <property type="match status" value="1"/>
</dbReference>
<gene>
    <name evidence="3" type="ORF">HEB94_009266</name>
</gene>
<dbReference type="EMBL" id="JADBEM010000001">
    <property type="protein sequence ID" value="MBE1612418.1"/>
    <property type="molecule type" value="Genomic_DNA"/>
</dbReference>
<dbReference type="SUPFAM" id="SSF54631">
    <property type="entry name" value="CBS-domain pair"/>
    <property type="match status" value="1"/>
</dbReference>
<dbReference type="Proteomes" id="UP000638648">
    <property type="component" value="Unassembled WGS sequence"/>
</dbReference>
<sequence>MLARDLVEDHPAVDIGSDALEAARLLGEYHLPGLVVTADGGRPVAVLPASQVVRFVVPDYVQDDPPLARVLNEKAADRIATELAGRTVADMLADRPAELPVLHASDTLLELAALMARLHSPLVAIVEDSRLLGVVTAARLLALALRPA</sequence>
<keyword evidence="4" id="KW-1185">Reference proteome</keyword>
<organism evidence="3 4">
    <name type="scientific">Actinopolymorpha pittospori</name>
    <dbReference type="NCBI Taxonomy" id="648752"/>
    <lineage>
        <taxon>Bacteria</taxon>
        <taxon>Bacillati</taxon>
        <taxon>Actinomycetota</taxon>
        <taxon>Actinomycetes</taxon>
        <taxon>Propionibacteriales</taxon>
        <taxon>Actinopolymorphaceae</taxon>
        <taxon>Actinopolymorpha</taxon>
    </lineage>
</organism>
<dbReference type="Pfam" id="PF00571">
    <property type="entry name" value="CBS"/>
    <property type="match status" value="1"/>
</dbReference>
<dbReference type="RefSeq" id="WP_192755468.1">
    <property type="nucleotide sequence ID" value="NZ_BAABJL010000194.1"/>
</dbReference>
<keyword evidence="1" id="KW-0129">CBS domain</keyword>
<proteinExistence type="predicted"/>
<dbReference type="PROSITE" id="PS51371">
    <property type="entry name" value="CBS"/>
    <property type="match status" value="1"/>
</dbReference>
<name>A0A927N8Z3_9ACTN</name>
<protein>
    <submittedName>
        <fullName evidence="3">CBS domain-containing protein</fullName>
    </submittedName>
</protein>
<dbReference type="InterPro" id="IPR046342">
    <property type="entry name" value="CBS_dom_sf"/>
</dbReference>
<evidence type="ECO:0000256" key="1">
    <source>
        <dbReference type="PROSITE-ProRule" id="PRU00703"/>
    </source>
</evidence>